<dbReference type="GO" id="GO:0102334">
    <property type="term" value="F:N,N'-diacetylbacilliosaminyl-1-phosphate transferase activity"/>
    <property type="evidence" value="ECO:0007669"/>
    <property type="project" value="UniProtKB-EC"/>
</dbReference>
<keyword evidence="12" id="KW-1185">Reference proteome</keyword>
<dbReference type="GO" id="GO:0005886">
    <property type="term" value="C:plasma membrane"/>
    <property type="evidence" value="ECO:0007669"/>
    <property type="project" value="UniProtKB-SubCell"/>
</dbReference>
<dbReference type="PANTHER" id="PTHR30576:SF4">
    <property type="entry name" value="UNDECAPRENYL-PHOSPHATE GALACTOSE PHOSPHOTRANSFERASE"/>
    <property type="match status" value="1"/>
</dbReference>
<accession>A0A1X6YKK7</accession>
<evidence type="ECO:0000256" key="3">
    <source>
        <dbReference type="ARBA" id="ARBA00022475"/>
    </source>
</evidence>
<feature type="domain" description="Bacterial sugar transferase" evidence="10">
    <location>
        <begin position="42"/>
        <end position="232"/>
    </location>
</feature>
<evidence type="ECO:0000313" key="11">
    <source>
        <dbReference type="EMBL" id="SLN23565.1"/>
    </source>
</evidence>
<evidence type="ECO:0000256" key="9">
    <source>
        <dbReference type="SAM" id="Phobius"/>
    </source>
</evidence>
<keyword evidence="6 9" id="KW-1133">Transmembrane helix</keyword>
<gene>
    <name evidence="11" type="primary">pglC_1</name>
    <name evidence="11" type="ORF">ROJ8625_00951</name>
</gene>
<evidence type="ECO:0000256" key="1">
    <source>
        <dbReference type="ARBA" id="ARBA00004236"/>
    </source>
</evidence>
<evidence type="ECO:0000259" key="10">
    <source>
        <dbReference type="Pfam" id="PF02397"/>
    </source>
</evidence>
<evidence type="ECO:0000256" key="5">
    <source>
        <dbReference type="ARBA" id="ARBA00022692"/>
    </source>
</evidence>
<feature type="transmembrane region" description="Helical" evidence="9">
    <location>
        <begin position="47"/>
        <end position="67"/>
    </location>
</feature>
<reference evidence="11 12" key="1">
    <citation type="submission" date="2017-03" db="EMBL/GenBank/DDBJ databases">
        <authorList>
            <person name="Afonso C.L."/>
            <person name="Miller P.J."/>
            <person name="Scott M.A."/>
            <person name="Spackman E."/>
            <person name="Goraichik I."/>
            <person name="Dimitrov K.M."/>
            <person name="Suarez D.L."/>
            <person name="Swayne D.E."/>
        </authorList>
    </citation>
    <scope>NUCLEOTIDE SEQUENCE [LARGE SCALE GENOMIC DNA]</scope>
    <source>
        <strain evidence="11 12">CECT 8625</strain>
    </source>
</reference>
<dbReference type="PANTHER" id="PTHR30576">
    <property type="entry name" value="COLANIC BIOSYNTHESIS UDP-GLUCOSE LIPID CARRIER TRANSFERASE"/>
    <property type="match status" value="1"/>
</dbReference>
<comment type="similarity">
    <text evidence="2">Belongs to the bacterial sugar transferase family.</text>
</comment>
<dbReference type="AlphaFoldDB" id="A0A1X6YKK7"/>
<evidence type="ECO:0000256" key="6">
    <source>
        <dbReference type="ARBA" id="ARBA00022989"/>
    </source>
</evidence>
<evidence type="ECO:0000256" key="2">
    <source>
        <dbReference type="ARBA" id="ARBA00006464"/>
    </source>
</evidence>
<comment type="subcellular location">
    <subcellularLocation>
        <location evidence="1">Cell membrane</location>
    </subcellularLocation>
</comment>
<protein>
    <submittedName>
        <fullName evidence="11">Undecaprenyl phosphate N,N'-diacetylbacillosamine 1-phosphate transferase</fullName>
        <ecNumber evidence="11">2.7.8.36</ecNumber>
    </submittedName>
</protein>
<keyword evidence="8" id="KW-0270">Exopolysaccharide synthesis</keyword>
<organism evidence="11 12">
    <name type="scientific">Roseivivax jejudonensis</name>
    <dbReference type="NCBI Taxonomy" id="1529041"/>
    <lineage>
        <taxon>Bacteria</taxon>
        <taxon>Pseudomonadati</taxon>
        <taxon>Pseudomonadota</taxon>
        <taxon>Alphaproteobacteria</taxon>
        <taxon>Rhodobacterales</taxon>
        <taxon>Roseobacteraceae</taxon>
        <taxon>Roseivivax</taxon>
    </lineage>
</organism>
<dbReference type="EC" id="2.7.8.36" evidence="11"/>
<dbReference type="Pfam" id="PF02397">
    <property type="entry name" value="Bac_transf"/>
    <property type="match status" value="1"/>
</dbReference>
<evidence type="ECO:0000313" key="12">
    <source>
        <dbReference type="Proteomes" id="UP000193570"/>
    </source>
</evidence>
<keyword evidence="5 9" id="KW-0812">Transmembrane</keyword>
<keyword evidence="3" id="KW-1003">Cell membrane</keyword>
<evidence type="ECO:0000256" key="8">
    <source>
        <dbReference type="ARBA" id="ARBA00023169"/>
    </source>
</evidence>
<keyword evidence="7 9" id="KW-0472">Membrane</keyword>
<dbReference type="InterPro" id="IPR003362">
    <property type="entry name" value="Bact_transf"/>
</dbReference>
<sequence>MTAQAAISFETAQAASAGHDPAPAIRAGLRRSARGAYARYGKRAADIALALLLLPIVLPIIGALWVMTRADGGPGFFGHRRIGRRGRTFRCWKIRTMVVDAEARLSAHLAANPAAALEWARDFKLERDPRVTRLGAVLRATSLDELPQIWNVLRGEMSFVGPRPVVRAELCRYGRNRTAYLALKPGITGLWQVSGRNDVSYESRVRMDVDYLSRISLGTDLRLVARTIGAVLGRTGR</sequence>
<dbReference type="Proteomes" id="UP000193570">
    <property type="component" value="Unassembled WGS sequence"/>
</dbReference>
<name>A0A1X6YKK7_9RHOB</name>
<keyword evidence="4 11" id="KW-0808">Transferase</keyword>
<proteinExistence type="inferred from homology"/>
<evidence type="ECO:0000256" key="4">
    <source>
        <dbReference type="ARBA" id="ARBA00022679"/>
    </source>
</evidence>
<evidence type="ECO:0000256" key="7">
    <source>
        <dbReference type="ARBA" id="ARBA00023136"/>
    </source>
</evidence>
<dbReference type="EMBL" id="FWFK01000001">
    <property type="protein sequence ID" value="SLN23565.1"/>
    <property type="molecule type" value="Genomic_DNA"/>
</dbReference>
<dbReference type="GO" id="GO:0000271">
    <property type="term" value="P:polysaccharide biosynthetic process"/>
    <property type="evidence" value="ECO:0007669"/>
    <property type="project" value="UniProtKB-KW"/>
</dbReference>